<keyword evidence="12 22" id="KW-1133">Transmembrane helix</keyword>
<proteinExistence type="inferred from homology"/>
<evidence type="ECO:0000256" key="21">
    <source>
        <dbReference type="PROSITE-ProRule" id="PRU10141"/>
    </source>
</evidence>
<comment type="catalytic activity">
    <reaction evidence="18 19">
        <text>L-seryl-[protein] + ATP = O-phospho-L-seryl-[protein] + ADP + H(+)</text>
        <dbReference type="Rhea" id="RHEA:17989"/>
        <dbReference type="Rhea" id="RHEA-COMP:9863"/>
        <dbReference type="Rhea" id="RHEA-COMP:11604"/>
        <dbReference type="ChEBI" id="CHEBI:15378"/>
        <dbReference type="ChEBI" id="CHEBI:29999"/>
        <dbReference type="ChEBI" id="CHEBI:30616"/>
        <dbReference type="ChEBI" id="CHEBI:83421"/>
        <dbReference type="ChEBI" id="CHEBI:456216"/>
        <dbReference type="EC" id="2.7.11.1"/>
    </reaction>
</comment>
<comment type="subcellular location">
    <subcellularLocation>
        <location evidence="1">Cell membrane</location>
        <topology evidence="1">Single-pass type I membrane protein</topology>
    </subcellularLocation>
</comment>
<dbReference type="InterPro" id="IPR000719">
    <property type="entry name" value="Prot_kinase_dom"/>
</dbReference>
<dbReference type="Gene3D" id="1.10.510.10">
    <property type="entry name" value="Transferase(Phosphotransferase) domain 1"/>
    <property type="match status" value="1"/>
</dbReference>
<dbReference type="AlphaFoldDB" id="A0A251TN10"/>
<dbReference type="PROSITE" id="PS50011">
    <property type="entry name" value="PROTEIN_KINASE_DOM"/>
    <property type="match status" value="1"/>
</dbReference>
<dbReference type="InterPro" id="IPR011009">
    <property type="entry name" value="Kinase-like_dom_sf"/>
</dbReference>
<evidence type="ECO:0000256" key="17">
    <source>
        <dbReference type="ARBA" id="ARBA00047899"/>
    </source>
</evidence>
<dbReference type="GO" id="GO:0030246">
    <property type="term" value="F:carbohydrate binding"/>
    <property type="evidence" value="ECO:0007669"/>
    <property type="project" value="UniProtKB-KW"/>
</dbReference>
<evidence type="ECO:0000256" key="20">
    <source>
        <dbReference type="PROSITE-ProRule" id="PRU00076"/>
    </source>
</evidence>
<dbReference type="EMBL" id="CM007899">
    <property type="protein sequence ID" value="OTG12133.1"/>
    <property type="molecule type" value="Genomic_DNA"/>
</dbReference>
<evidence type="ECO:0000256" key="16">
    <source>
        <dbReference type="ARBA" id="ARBA00023180"/>
    </source>
</evidence>
<keyword evidence="4 20" id="KW-0245">EGF-like domain</keyword>
<evidence type="ECO:0000256" key="9">
    <source>
        <dbReference type="ARBA" id="ARBA00022741"/>
    </source>
</evidence>
<dbReference type="InParanoid" id="A0A251TN10"/>
<dbReference type="OrthoDB" id="1933550at2759"/>
<evidence type="ECO:0000256" key="12">
    <source>
        <dbReference type="ARBA" id="ARBA00022989"/>
    </source>
</evidence>
<keyword evidence="14" id="KW-1015">Disulfide bond</keyword>
<keyword evidence="5 19" id="KW-0808">Transferase</keyword>
<accession>A0A251TN10</accession>
<evidence type="ECO:0000259" key="27">
    <source>
        <dbReference type="PROSITE" id="PS50948"/>
    </source>
</evidence>
<evidence type="ECO:0000256" key="8">
    <source>
        <dbReference type="ARBA" id="ARBA00022734"/>
    </source>
</evidence>
<dbReference type="CDD" id="cd01098">
    <property type="entry name" value="PAN_AP_plant"/>
    <property type="match status" value="1"/>
</dbReference>
<dbReference type="SMART" id="SM00108">
    <property type="entry name" value="B_lectin"/>
    <property type="match status" value="1"/>
</dbReference>
<keyword evidence="10 19" id="KW-0418">Kinase</keyword>
<feature type="transmembrane region" description="Helical" evidence="22">
    <location>
        <begin position="443"/>
        <end position="465"/>
    </location>
</feature>
<dbReference type="GO" id="GO:0007165">
    <property type="term" value="P:signal transduction"/>
    <property type="evidence" value="ECO:0000318"/>
    <property type="project" value="GO_Central"/>
</dbReference>
<keyword evidence="2" id="KW-1003">Cell membrane</keyword>
<evidence type="ECO:0000256" key="6">
    <source>
        <dbReference type="ARBA" id="ARBA00022692"/>
    </source>
</evidence>
<dbReference type="GO" id="GO:0004674">
    <property type="term" value="F:protein serine/threonine kinase activity"/>
    <property type="evidence" value="ECO:0000318"/>
    <property type="project" value="GO_Central"/>
</dbReference>
<reference evidence="28" key="3">
    <citation type="submission" date="2020-06" db="EMBL/GenBank/DDBJ databases">
        <title>Helianthus annuus Genome sequencing and assembly Release 2.</title>
        <authorList>
            <person name="Gouzy J."/>
            <person name="Langlade N."/>
            <person name="Munos S."/>
        </authorList>
    </citation>
    <scope>NUCLEOTIDE SEQUENCE</scope>
    <source>
        <tissue evidence="28">Leaves</tissue>
    </source>
</reference>
<dbReference type="CDD" id="cd00028">
    <property type="entry name" value="B_lectin"/>
    <property type="match status" value="1"/>
</dbReference>
<comment type="catalytic activity">
    <reaction evidence="17 19">
        <text>L-threonyl-[protein] + ATP = O-phospho-L-threonyl-[protein] + ADP + H(+)</text>
        <dbReference type="Rhea" id="RHEA:46608"/>
        <dbReference type="Rhea" id="RHEA-COMP:11060"/>
        <dbReference type="Rhea" id="RHEA-COMP:11605"/>
        <dbReference type="ChEBI" id="CHEBI:15378"/>
        <dbReference type="ChEBI" id="CHEBI:30013"/>
        <dbReference type="ChEBI" id="CHEBI:30616"/>
        <dbReference type="ChEBI" id="CHEBI:61977"/>
        <dbReference type="ChEBI" id="CHEBI:456216"/>
        <dbReference type="EC" id="2.7.11.1"/>
    </reaction>
</comment>
<evidence type="ECO:0000256" key="7">
    <source>
        <dbReference type="ARBA" id="ARBA00022729"/>
    </source>
</evidence>
<dbReference type="InterPro" id="IPR003609">
    <property type="entry name" value="Pan_app"/>
</dbReference>
<keyword evidence="7 23" id="KW-0732">Signal</keyword>
<reference evidence="28 30" key="1">
    <citation type="journal article" date="2017" name="Nature">
        <title>The sunflower genome provides insights into oil metabolism, flowering and Asterid evolution.</title>
        <authorList>
            <person name="Badouin H."/>
            <person name="Gouzy J."/>
            <person name="Grassa C.J."/>
            <person name="Murat F."/>
            <person name="Staton S.E."/>
            <person name="Cottret L."/>
            <person name="Lelandais-Briere C."/>
            <person name="Owens G.L."/>
            <person name="Carrere S."/>
            <person name="Mayjonade B."/>
            <person name="Legrand L."/>
            <person name="Gill N."/>
            <person name="Kane N.C."/>
            <person name="Bowers J.E."/>
            <person name="Hubner S."/>
            <person name="Bellec A."/>
            <person name="Berard A."/>
            <person name="Berges H."/>
            <person name="Blanchet N."/>
            <person name="Boniface M.C."/>
            <person name="Brunel D."/>
            <person name="Catrice O."/>
            <person name="Chaidir N."/>
            <person name="Claudel C."/>
            <person name="Donnadieu C."/>
            <person name="Faraut T."/>
            <person name="Fievet G."/>
            <person name="Helmstetter N."/>
            <person name="King M."/>
            <person name="Knapp S.J."/>
            <person name="Lai Z."/>
            <person name="Le Paslier M.C."/>
            <person name="Lippi Y."/>
            <person name="Lorenzon L."/>
            <person name="Mandel J.R."/>
            <person name="Marage G."/>
            <person name="Marchand G."/>
            <person name="Marquand E."/>
            <person name="Bret-Mestries E."/>
            <person name="Morien E."/>
            <person name="Nambeesan S."/>
            <person name="Nguyen T."/>
            <person name="Pegot-Espagnet P."/>
            <person name="Pouilly N."/>
            <person name="Raftis F."/>
            <person name="Sallet E."/>
            <person name="Schiex T."/>
            <person name="Thomas J."/>
            <person name="Vandecasteele C."/>
            <person name="Vares D."/>
            <person name="Vear F."/>
            <person name="Vautrin S."/>
            <person name="Crespi M."/>
            <person name="Mangin B."/>
            <person name="Burke J.M."/>
            <person name="Salse J."/>
            <person name="Munos S."/>
            <person name="Vincourt P."/>
            <person name="Rieseberg L.H."/>
            <person name="Langlade N.B."/>
        </authorList>
    </citation>
    <scope>NUCLEOTIDE SEQUENCE [LARGE SCALE GENOMIC DNA]</scope>
    <source>
        <strain evidence="30">cv. SF193</strain>
        <tissue evidence="28">Leaves</tissue>
    </source>
</reference>
<dbReference type="InterPro" id="IPR036426">
    <property type="entry name" value="Bulb-type_lectin_dom_sf"/>
</dbReference>
<dbReference type="SMART" id="SM00220">
    <property type="entry name" value="S_TKc"/>
    <property type="match status" value="1"/>
</dbReference>
<feature type="binding site" evidence="21">
    <location>
        <position position="547"/>
    </location>
    <ligand>
        <name>ATP</name>
        <dbReference type="ChEBI" id="CHEBI:30616"/>
    </ligand>
</feature>
<keyword evidence="15" id="KW-0675">Receptor</keyword>
<organism evidence="29 30">
    <name type="scientific">Helianthus annuus</name>
    <name type="common">Common sunflower</name>
    <dbReference type="NCBI Taxonomy" id="4232"/>
    <lineage>
        <taxon>Eukaryota</taxon>
        <taxon>Viridiplantae</taxon>
        <taxon>Streptophyta</taxon>
        <taxon>Embryophyta</taxon>
        <taxon>Tracheophyta</taxon>
        <taxon>Spermatophyta</taxon>
        <taxon>Magnoliopsida</taxon>
        <taxon>eudicotyledons</taxon>
        <taxon>Gunneridae</taxon>
        <taxon>Pentapetalae</taxon>
        <taxon>asterids</taxon>
        <taxon>campanulids</taxon>
        <taxon>Asterales</taxon>
        <taxon>Asteraceae</taxon>
        <taxon>Asteroideae</taxon>
        <taxon>Heliantheae alliance</taxon>
        <taxon>Heliantheae</taxon>
        <taxon>Helianthus</taxon>
    </lineage>
</organism>
<dbReference type="InterPro" id="IPR000742">
    <property type="entry name" value="EGF"/>
</dbReference>
<dbReference type="GO" id="GO:0005524">
    <property type="term" value="F:ATP binding"/>
    <property type="evidence" value="ECO:0007669"/>
    <property type="project" value="UniProtKB-UniRule"/>
</dbReference>
<feature type="chain" id="PRO_5012670974" description="Receptor-like serine/threonine-protein kinase" evidence="23">
    <location>
        <begin position="23"/>
        <end position="842"/>
    </location>
</feature>
<dbReference type="PANTHER" id="PTHR27002:SF932">
    <property type="entry name" value="RECEPTOR-LIKE SERINE_THREONINE-PROTEIN KINASE"/>
    <property type="match status" value="1"/>
</dbReference>
<dbReference type="OMA" id="WSAGEKR"/>
<dbReference type="GO" id="GO:0005886">
    <property type="term" value="C:plasma membrane"/>
    <property type="evidence" value="ECO:0000318"/>
    <property type="project" value="GO_Central"/>
</dbReference>
<evidence type="ECO:0000256" key="4">
    <source>
        <dbReference type="ARBA" id="ARBA00022536"/>
    </source>
</evidence>
<keyword evidence="9 19" id="KW-0547">Nucleotide-binding</keyword>
<dbReference type="InterPro" id="IPR001245">
    <property type="entry name" value="Ser-Thr/Tyr_kinase_cat_dom"/>
</dbReference>
<keyword evidence="8" id="KW-0430">Lectin</keyword>
<evidence type="ECO:0000256" key="19">
    <source>
        <dbReference type="PIRNR" id="PIRNR000641"/>
    </source>
</evidence>
<dbReference type="PROSITE" id="PS50026">
    <property type="entry name" value="EGF_3"/>
    <property type="match status" value="1"/>
</dbReference>
<dbReference type="PROSITE" id="PS50948">
    <property type="entry name" value="PAN"/>
    <property type="match status" value="1"/>
</dbReference>
<feature type="domain" description="Bulb-type lectin" evidence="26">
    <location>
        <begin position="23"/>
        <end position="146"/>
    </location>
</feature>
<dbReference type="GO" id="GO:0048544">
    <property type="term" value="P:recognition of pollen"/>
    <property type="evidence" value="ECO:0007669"/>
    <property type="project" value="InterPro"/>
</dbReference>
<evidence type="ECO:0000256" key="2">
    <source>
        <dbReference type="ARBA" id="ARBA00022475"/>
    </source>
</evidence>
<dbReference type="InterPro" id="IPR001480">
    <property type="entry name" value="Bulb-type_lectin_dom"/>
</dbReference>
<dbReference type="InterPro" id="IPR000858">
    <property type="entry name" value="S_locus_glycoprot_dom"/>
</dbReference>
<dbReference type="Gene3D" id="3.30.200.20">
    <property type="entry name" value="Phosphorylase Kinase, domain 1"/>
    <property type="match status" value="1"/>
</dbReference>
<dbReference type="Pfam" id="PF07714">
    <property type="entry name" value="PK_Tyr_Ser-Thr"/>
    <property type="match status" value="1"/>
</dbReference>
<feature type="signal peptide" evidence="23">
    <location>
        <begin position="1"/>
        <end position="22"/>
    </location>
</feature>
<keyword evidence="11 19" id="KW-0067">ATP-binding</keyword>
<dbReference type="InterPro" id="IPR008271">
    <property type="entry name" value="Ser/Thr_kinase_AS"/>
</dbReference>
<keyword evidence="16" id="KW-0325">Glycoprotein</keyword>
<evidence type="ECO:0000256" key="3">
    <source>
        <dbReference type="ARBA" id="ARBA00022527"/>
    </source>
</evidence>
<dbReference type="SMART" id="SM00473">
    <property type="entry name" value="PAN_AP"/>
    <property type="match status" value="1"/>
</dbReference>
<dbReference type="CDD" id="cd14066">
    <property type="entry name" value="STKc_IRAK"/>
    <property type="match status" value="1"/>
</dbReference>
<name>A0A251TN10_HELAN</name>
<dbReference type="PIRSF" id="PIRSF000641">
    <property type="entry name" value="SRK"/>
    <property type="match status" value="1"/>
</dbReference>
<dbReference type="Pfam" id="PF00954">
    <property type="entry name" value="S_locus_glycop"/>
    <property type="match status" value="1"/>
</dbReference>
<comment type="similarity">
    <text evidence="19">Belongs to the protein kinase superfamily. Ser/Thr protein kinase family.</text>
</comment>
<evidence type="ECO:0000256" key="1">
    <source>
        <dbReference type="ARBA" id="ARBA00004251"/>
    </source>
</evidence>
<evidence type="ECO:0000256" key="15">
    <source>
        <dbReference type="ARBA" id="ARBA00023170"/>
    </source>
</evidence>
<keyword evidence="30" id="KW-1185">Reference proteome</keyword>
<dbReference type="FunCoup" id="A0A251TN10">
    <property type="interactions" value="221"/>
</dbReference>
<evidence type="ECO:0000256" key="10">
    <source>
        <dbReference type="ARBA" id="ARBA00022777"/>
    </source>
</evidence>
<dbReference type="GO" id="GO:0006955">
    <property type="term" value="P:immune response"/>
    <property type="evidence" value="ECO:0000318"/>
    <property type="project" value="GO_Central"/>
</dbReference>
<dbReference type="Pfam" id="PF01453">
    <property type="entry name" value="B_lectin"/>
    <property type="match status" value="1"/>
</dbReference>
<dbReference type="PROSITE" id="PS00108">
    <property type="entry name" value="PROTEIN_KINASE_ST"/>
    <property type="match status" value="1"/>
</dbReference>
<keyword evidence="3 19" id="KW-0723">Serine/threonine-protein kinase</keyword>
<dbReference type="PROSITE" id="PS00107">
    <property type="entry name" value="PROTEIN_KINASE_ATP"/>
    <property type="match status" value="1"/>
</dbReference>
<dbReference type="InterPro" id="IPR024171">
    <property type="entry name" value="SRK-like_kinase"/>
</dbReference>
<evidence type="ECO:0000256" key="14">
    <source>
        <dbReference type="ARBA" id="ARBA00023157"/>
    </source>
</evidence>
<protein>
    <recommendedName>
        <fullName evidence="19">Receptor-like serine/threonine-protein kinase</fullName>
        <ecNumber evidence="19">2.7.11.1</ecNumber>
    </recommendedName>
</protein>
<dbReference type="EMBL" id="MNCJ02000325">
    <property type="protein sequence ID" value="KAF5787345.1"/>
    <property type="molecule type" value="Genomic_DNA"/>
</dbReference>
<dbReference type="FunFam" id="2.90.10.10:FF:000005">
    <property type="entry name" value="G-type lectin S-receptor-like serine/threonine-protein kinase"/>
    <property type="match status" value="1"/>
</dbReference>
<evidence type="ECO:0000259" key="26">
    <source>
        <dbReference type="PROSITE" id="PS50927"/>
    </source>
</evidence>
<dbReference type="InterPro" id="IPR017441">
    <property type="entry name" value="Protein_kinase_ATP_BS"/>
</dbReference>
<evidence type="ECO:0000259" key="25">
    <source>
        <dbReference type="PROSITE" id="PS50026"/>
    </source>
</evidence>
<dbReference type="PANTHER" id="PTHR27002">
    <property type="entry name" value="RECEPTOR-LIKE SERINE/THREONINE-PROTEIN KINASE SD1-8"/>
    <property type="match status" value="1"/>
</dbReference>
<feature type="domain" description="EGF-like" evidence="25">
    <location>
        <begin position="283"/>
        <end position="321"/>
    </location>
</feature>
<dbReference type="Gene3D" id="2.90.10.10">
    <property type="entry name" value="Bulb-type lectin domain"/>
    <property type="match status" value="1"/>
</dbReference>
<evidence type="ECO:0000313" key="29">
    <source>
        <dbReference type="EMBL" id="OTG12133.1"/>
    </source>
</evidence>
<evidence type="ECO:0000313" key="28">
    <source>
        <dbReference type="EMBL" id="KAF5787345.1"/>
    </source>
</evidence>
<gene>
    <name evidence="29" type="ORF">HannXRQ_Chr10g0306361</name>
    <name evidence="28" type="ORF">HanXRQr2_Chr10g0451691</name>
</gene>
<evidence type="ECO:0000256" key="5">
    <source>
        <dbReference type="ARBA" id="ARBA00022679"/>
    </source>
</evidence>
<evidence type="ECO:0000259" key="24">
    <source>
        <dbReference type="PROSITE" id="PS50011"/>
    </source>
</evidence>
<evidence type="ECO:0000256" key="22">
    <source>
        <dbReference type="SAM" id="Phobius"/>
    </source>
</evidence>
<dbReference type="FunFam" id="1.10.510.10:FF:000060">
    <property type="entry name" value="G-type lectin S-receptor-like serine/threonine-protein kinase"/>
    <property type="match status" value="1"/>
</dbReference>
<dbReference type="SUPFAM" id="SSF51110">
    <property type="entry name" value="alpha-D-mannose-specific plant lectins"/>
    <property type="match status" value="1"/>
</dbReference>
<dbReference type="Pfam" id="PF08276">
    <property type="entry name" value="PAN_2"/>
    <property type="match status" value="1"/>
</dbReference>
<dbReference type="Gramene" id="mRNA:HanXRQr2_Chr10g0451691">
    <property type="protein sequence ID" value="mRNA:HanXRQr2_Chr10g0451691"/>
    <property type="gene ID" value="HanXRQr2_Chr10g0451691"/>
</dbReference>
<sequence>MYQERGILVSMQILLILRFCTCMDTITLIQPVKDGDILVSNGETFALGFFSPANSTNRYVGIWYNKISEQTIVWVANRDRPISNSTGILSVDHTGNLVLQEIDQSFVFWSTNVSGVVNDSFTAQLLDSGNLVLFQGLNKEVYSWQSFDHPSNTYLQGMKLGLEKKTGLNRMITSWKSSGNPGVGDYSYKLELVGSTQMFLFKGMTRYWRAGSWNGLGWSGVPCMTKGNIFIANYINNDDEVTIAYHMHNPSMLSRVVATESGTLERLTWHESDRKWVEFWSYPNDQCDVYNHCGPFGFCDPNASVTFECDCLPGYEPQSPQDWYIRDGSKGCKRKVGIHMCEVGDGFVELARVKIPDTSSAHVNMSLDLKACKELCLRNCTCKGYASADISKGAEGGGCIMWHRYMNDTRTFLDGGQSLYMRLDAAELAKYSSKKSRRHKNRFLVFGIPLIAAGFLLCTFICCYIRKKNNAKRNEGKAGFSFTDSLKTKEGGFMEKDTVKNVDLDVFDLSTIVAATDNFSPSNKLGEGGFGSVYKGKLLNGLEIAIKRLSQSSSQGMQEFKNEVTLIAKLQHRNLVRLLGYCLHKEEKMLVYEYLPNKGLDSFIFDQEKASLLDWKKRFQIIQGIVRGLQYLHHDSRLKIIHRDLKASNILLDTDLNPKISDFGIAKIFGGGEDEAKTHRVVGTYGYMSPEYAMQGLFSVKSDVFGFGILVLEIISGRKNNSYYNENSVNLIGHVWDLWKQDKALAVVDSSLGDSFDARKVLLCIHVGILCVQELACDRPTMTDVAFMLSNNETMLPSPNQPAFIFRQLNYGRDSPSLSTSTSPGGSVVTVDDEPITILHAR</sequence>
<evidence type="ECO:0000256" key="13">
    <source>
        <dbReference type="ARBA" id="ARBA00023136"/>
    </source>
</evidence>
<dbReference type="SUPFAM" id="SSF56112">
    <property type="entry name" value="Protein kinase-like (PK-like)"/>
    <property type="match status" value="1"/>
</dbReference>
<keyword evidence="6 22" id="KW-0812">Transmembrane</keyword>
<dbReference type="Proteomes" id="UP000215914">
    <property type="component" value="Chromosome 10"/>
</dbReference>
<evidence type="ECO:0000256" key="11">
    <source>
        <dbReference type="ARBA" id="ARBA00022840"/>
    </source>
</evidence>
<comment type="caution">
    <text evidence="20">Lacks conserved residue(s) required for the propagation of feature annotation.</text>
</comment>
<evidence type="ECO:0000313" key="30">
    <source>
        <dbReference type="Proteomes" id="UP000215914"/>
    </source>
</evidence>
<feature type="domain" description="Apple" evidence="27">
    <location>
        <begin position="341"/>
        <end position="424"/>
    </location>
</feature>
<keyword evidence="13 22" id="KW-0472">Membrane</keyword>
<dbReference type="EC" id="2.7.11.1" evidence="19"/>
<feature type="domain" description="Protein kinase" evidence="24">
    <location>
        <begin position="519"/>
        <end position="769"/>
    </location>
</feature>
<evidence type="ECO:0000256" key="18">
    <source>
        <dbReference type="ARBA" id="ARBA00048679"/>
    </source>
</evidence>
<dbReference type="PROSITE" id="PS50927">
    <property type="entry name" value="BULB_LECTIN"/>
    <property type="match status" value="1"/>
</dbReference>
<evidence type="ECO:0000256" key="23">
    <source>
        <dbReference type="SAM" id="SignalP"/>
    </source>
</evidence>
<reference evidence="29" key="2">
    <citation type="submission" date="2017-02" db="EMBL/GenBank/DDBJ databases">
        <title>Sunflower complete genome.</title>
        <authorList>
            <person name="Langlade N."/>
            <person name="Munos S."/>
        </authorList>
    </citation>
    <scope>NUCLEOTIDE SEQUENCE [LARGE SCALE GENOMIC DNA]</scope>
    <source>
        <tissue evidence="29">Leaves</tissue>
    </source>
</reference>
<dbReference type="FunFam" id="3.30.200.20:FF:000330">
    <property type="entry name" value="G-type lectin S-receptor-like serine/threonine-protein kinase At4g03230"/>
    <property type="match status" value="1"/>
</dbReference>